<feature type="signal peptide" evidence="1">
    <location>
        <begin position="1"/>
        <end position="24"/>
    </location>
</feature>
<reference evidence="2" key="1">
    <citation type="submission" date="2020-10" db="EMBL/GenBank/DDBJ databases">
        <authorList>
            <person name="Gilroy R."/>
        </authorList>
    </citation>
    <scope>NUCLEOTIDE SEQUENCE</scope>
    <source>
        <strain evidence="2">ChiGjej3B3-7149</strain>
    </source>
</reference>
<accession>A0A9D1DMM5</accession>
<dbReference type="EMBL" id="DVHH01000211">
    <property type="protein sequence ID" value="HIR55679.1"/>
    <property type="molecule type" value="Genomic_DNA"/>
</dbReference>
<feature type="chain" id="PRO_5039037781" evidence="1">
    <location>
        <begin position="25"/>
        <end position="152"/>
    </location>
</feature>
<dbReference type="Proteomes" id="UP000824238">
    <property type="component" value="Unassembled WGS sequence"/>
</dbReference>
<name>A0A9D1DMM5_9FIRM</name>
<evidence type="ECO:0000313" key="3">
    <source>
        <dbReference type="Proteomes" id="UP000824238"/>
    </source>
</evidence>
<dbReference type="AlphaFoldDB" id="A0A9D1DMM5"/>
<keyword evidence="1" id="KW-0732">Signal</keyword>
<reference evidence="2" key="2">
    <citation type="journal article" date="2021" name="PeerJ">
        <title>Extensive microbial diversity within the chicken gut microbiome revealed by metagenomics and culture.</title>
        <authorList>
            <person name="Gilroy R."/>
            <person name="Ravi A."/>
            <person name="Getino M."/>
            <person name="Pursley I."/>
            <person name="Horton D.L."/>
            <person name="Alikhan N.F."/>
            <person name="Baker D."/>
            <person name="Gharbi K."/>
            <person name="Hall N."/>
            <person name="Watson M."/>
            <person name="Adriaenssens E.M."/>
            <person name="Foster-Nyarko E."/>
            <person name="Jarju S."/>
            <person name="Secka A."/>
            <person name="Antonio M."/>
            <person name="Oren A."/>
            <person name="Chaudhuri R.R."/>
            <person name="La Ragione R."/>
            <person name="Hildebrand F."/>
            <person name="Pallen M.J."/>
        </authorList>
    </citation>
    <scope>NUCLEOTIDE SEQUENCE</scope>
    <source>
        <strain evidence="2">ChiGjej3B3-7149</strain>
    </source>
</reference>
<organism evidence="2 3">
    <name type="scientific">Candidatus Scatomorpha intestinigallinarum</name>
    <dbReference type="NCBI Taxonomy" id="2840923"/>
    <lineage>
        <taxon>Bacteria</taxon>
        <taxon>Bacillati</taxon>
        <taxon>Bacillota</taxon>
        <taxon>Clostridia</taxon>
        <taxon>Eubacteriales</taxon>
        <taxon>Candidatus Scatomorpha</taxon>
    </lineage>
</organism>
<comment type="caution">
    <text evidence="2">The sequence shown here is derived from an EMBL/GenBank/DDBJ whole genome shotgun (WGS) entry which is preliminary data.</text>
</comment>
<proteinExistence type="predicted"/>
<protein>
    <submittedName>
        <fullName evidence="2">Uncharacterized protein</fullName>
    </submittedName>
</protein>
<evidence type="ECO:0000313" key="2">
    <source>
        <dbReference type="EMBL" id="HIR55679.1"/>
    </source>
</evidence>
<gene>
    <name evidence="2" type="ORF">IAD36_08815</name>
</gene>
<sequence>MKKWQIVVLVIAVAVLAAGIGAYAATNYGTQSDPLVAMSYLEKVLGPKMEQQLDEQIAEAAEQYKSQYGAEAGGFSVVQLPSGGTLSVGEGCEIVLRSGACAASGALVDVTSGSELASGGALTANHLYVGSGSGVTASANSTLLVRGAYSVS</sequence>
<evidence type="ECO:0000256" key="1">
    <source>
        <dbReference type="SAM" id="SignalP"/>
    </source>
</evidence>